<dbReference type="AlphaFoldDB" id="A0A816WX27"/>
<reference evidence="1" key="1">
    <citation type="submission" date="2021-01" db="EMBL/GenBank/DDBJ databases">
        <authorList>
            <consortium name="Genoscope - CEA"/>
            <person name="William W."/>
        </authorList>
    </citation>
    <scope>NUCLEOTIDE SEQUENCE</scope>
</reference>
<dbReference type="Proteomes" id="UP001295469">
    <property type="component" value="Chromosome A02"/>
</dbReference>
<protein>
    <submittedName>
        <fullName evidence="1">(rape) hypothetical protein</fullName>
    </submittedName>
</protein>
<name>A0A816WX27_BRANA</name>
<accession>A0A816WX27</accession>
<proteinExistence type="predicted"/>
<evidence type="ECO:0000313" key="1">
    <source>
        <dbReference type="EMBL" id="CAF2139659.1"/>
    </source>
</evidence>
<dbReference type="EMBL" id="HG994356">
    <property type="protein sequence ID" value="CAF2139659.1"/>
    <property type="molecule type" value="Genomic_DNA"/>
</dbReference>
<gene>
    <name evidence="1" type="ORF">DARMORV10_A02P18340.1</name>
</gene>
<sequence>MMLINQTPTIELGFQTPGTRVRLPKTSETLVRWSESLTTGKWIN</sequence>
<organism evidence="1">
    <name type="scientific">Brassica napus</name>
    <name type="common">Rape</name>
    <dbReference type="NCBI Taxonomy" id="3708"/>
    <lineage>
        <taxon>Eukaryota</taxon>
        <taxon>Viridiplantae</taxon>
        <taxon>Streptophyta</taxon>
        <taxon>Embryophyta</taxon>
        <taxon>Tracheophyta</taxon>
        <taxon>Spermatophyta</taxon>
        <taxon>Magnoliopsida</taxon>
        <taxon>eudicotyledons</taxon>
        <taxon>Gunneridae</taxon>
        <taxon>Pentapetalae</taxon>
        <taxon>rosids</taxon>
        <taxon>malvids</taxon>
        <taxon>Brassicales</taxon>
        <taxon>Brassicaceae</taxon>
        <taxon>Brassiceae</taxon>
        <taxon>Brassica</taxon>
    </lineage>
</organism>